<accession>A0A9X6UCI7</accession>
<protein>
    <recommendedName>
        <fullName evidence="4">DUF3221 domain-containing protein</fullName>
    </recommendedName>
</protein>
<feature type="chain" id="PRO_5040725053" description="DUF3221 domain-containing protein" evidence="1">
    <location>
        <begin position="21"/>
        <end position="123"/>
    </location>
</feature>
<name>A0A9X6UCI7_BACCE</name>
<reference evidence="2 3" key="1">
    <citation type="submission" date="2017-09" db="EMBL/GenBank/DDBJ databases">
        <title>Large-scale bioinformatics analysis of Bacillus genomes uncovers conserved roles of natural products in bacterial physiology.</title>
        <authorList>
            <consortium name="Agbiome Team Llc"/>
            <person name="Bleich R.M."/>
            <person name="Kirk G.J."/>
            <person name="Santa Maria K.C."/>
            <person name="Allen S.E."/>
            <person name="Farag S."/>
            <person name="Shank E.A."/>
            <person name="Bowers A."/>
        </authorList>
    </citation>
    <scope>NUCLEOTIDE SEQUENCE [LARGE SCALE GENOMIC DNA]</scope>
    <source>
        <strain evidence="2 3">AFS027647</strain>
    </source>
</reference>
<evidence type="ECO:0000256" key="1">
    <source>
        <dbReference type="SAM" id="SignalP"/>
    </source>
</evidence>
<evidence type="ECO:0008006" key="4">
    <source>
        <dbReference type="Google" id="ProtNLM"/>
    </source>
</evidence>
<keyword evidence="1" id="KW-0732">Signal</keyword>
<sequence length="123" mass="13960">MKLRRWVKVALVLMAFGAIAGVFKSMVFAQTTDEKPEYKVYHGVIEMNLNGKSKVVMLDGKLGEDVEVKVKEEYNKGQIVTVVFEGNRVVEDYITEGKELDKILDKNQASIEEVKGSKVYLMR</sequence>
<dbReference type="Proteomes" id="UP000220691">
    <property type="component" value="Unassembled WGS sequence"/>
</dbReference>
<gene>
    <name evidence="2" type="ORF">CN553_12210</name>
</gene>
<dbReference type="RefSeq" id="WP_098126407.1">
    <property type="nucleotide sequence ID" value="NZ_NUAN01000071.1"/>
</dbReference>
<evidence type="ECO:0000313" key="3">
    <source>
        <dbReference type="Proteomes" id="UP000220691"/>
    </source>
</evidence>
<evidence type="ECO:0000313" key="2">
    <source>
        <dbReference type="EMBL" id="PEN97808.1"/>
    </source>
</evidence>
<dbReference type="EMBL" id="NUAN01000071">
    <property type="protein sequence ID" value="PEN97808.1"/>
    <property type="molecule type" value="Genomic_DNA"/>
</dbReference>
<organism evidence="2 3">
    <name type="scientific">Bacillus cereus</name>
    <dbReference type="NCBI Taxonomy" id="1396"/>
    <lineage>
        <taxon>Bacteria</taxon>
        <taxon>Bacillati</taxon>
        <taxon>Bacillota</taxon>
        <taxon>Bacilli</taxon>
        <taxon>Bacillales</taxon>
        <taxon>Bacillaceae</taxon>
        <taxon>Bacillus</taxon>
        <taxon>Bacillus cereus group</taxon>
    </lineage>
</organism>
<dbReference type="AlphaFoldDB" id="A0A9X6UCI7"/>
<feature type="signal peptide" evidence="1">
    <location>
        <begin position="1"/>
        <end position="20"/>
    </location>
</feature>
<proteinExistence type="predicted"/>
<comment type="caution">
    <text evidence="2">The sequence shown here is derived from an EMBL/GenBank/DDBJ whole genome shotgun (WGS) entry which is preliminary data.</text>
</comment>